<accession>A0A1I0D9G5</accession>
<dbReference type="PROSITE" id="PS50949">
    <property type="entry name" value="HTH_GNTR"/>
    <property type="match status" value="1"/>
</dbReference>
<dbReference type="SMART" id="SM00345">
    <property type="entry name" value="HTH_GNTR"/>
    <property type="match status" value="1"/>
</dbReference>
<dbReference type="Pfam" id="PF07729">
    <property type="entry name" value="FCD"/>
    <property type="match status" value="1"/>
</dbReference>
<dbReference type="Gene3D" id="1.20.120.530">
    <property type="entry name" value="GntR ligand-binding domain-like"/>
    <property type="match status" value="1"/>
</dbReference>
<dbReference type="Pfam" id="PF00392">
    <property type="entry name" value="GntR"/>
    <property type="match status" value="1"/>
</dbReference>
<dbReference type="InterPro" id="IPR036388">
    <property type="entry name" value="WH-like_DNA-bd_sf"/>
</dbReference>
<organism evidence="5 6">
    <name type="scientific">Enterocloster lavalensis</name>
    <dbReference type="NCBI Taxonomy" id="460384"/>
    <lineage>
        <taxon>Bacteria</taxon>
        <taxon>Bacillati</taxon>
        <taxon>Bacillota</taxon>
        <taxon>Clostridia</taxon>
        <taxon>Lachnospirales</taxon>
        <taxon>Lachnospiraceae</taxon>
        <taxon>Enterocloster</taxon>
    </lineage>
</organism>
<dbReference type="SMART" id="SM00895">
    <property type="entry name" value="FCD"/>
    <property type="match status" value="1"/>
</dbReference>
<dbReference type="GeneID" id="93276336"/>
<dbReference type="STRING" id="460384.SAMN05216313_10456"/>
<evidence type="ECO:0000256" key="1">
    <source>
        <dbReference type="ARBA" id="ARBA00023015"/>
    </source>
</evidence>
<dbReference type="GO" id="GO:0003700">
    <property type="term" value="F:DNA-binding transcription factor activity"/>
    <property type="evidence" value="ECO:0007669"/>
    <property type="project" value="InterPro"/>
</dbReference>
<dbReference type="InterPro" id="IPR036390">
    <property type="entry name" value="WH_DNA-bd_sf"/>
</dbReference>
<dbReference type="InterPro" id="IPR000524">
    <property type="entry name" value="Tscrpt_reg_HTH_GntR"/>
</dbReference>
<evidence type="ECO:0000313" key="6">
    <source>
        <dbReference type="Proteomes" id="UP000198508"/>
    </source>
</evidence>
<dbReference type="PANTHER" id="PTHR43537:SF45">
    <property type="entry name" value="GNTR FAMILY REGULATORY PROTEIN"/>
    <property type="match status" value="1"/>
</dbReference>
<evidence type="ECO:0000256" key="3">
    <source>
        <dbReference type="ARBA" id="ARBA00023163"/>
    </source>
</evidence>
<dbReference type="InterPro" id="IPR011711">
    <property type="entry name" value="GntR_C"/>
</dbReference>
<gene>
    <name evidence="5" type="ORF">SAMN05216313_10456</name>
</gene>
<dbReference type="RefSeq" id="WP_092361252.1">
    <property type="nucleotide sequence ID" value="NZ_DAINWJ010000159.1"/>
</dbReference>
<dbReference type="CDD" id="cd07377">
    <property type="entry name" value="WHTH_GntR"/>
    <property type="match status" value="1"/>
</dbReference>
<keyword evidence="3" id="KW-0804">Transcription</keyword>
<evidence type="ECO:0000259" key="4">
    <source>
        <dbReference type="PROSITE" id="PS50949"/>
    </source>
</evidence>
<dbReference type="Proteomes" id="UP000198508">
    <property type="component" value="Unassembled WGS sequence"/>
</dbReference>
<proteinExistence type="predicted"/>
<dbReference type="SUPFAM" id="SSF48008">
    <property type="entry name" value="GntR ligand-binding domain-like"/>
    <property type="match status" value="1"/>
</dbReference>
<protein>
    <submittedName>
        <fullName evidence="5">DNA-binding transcriptional regulator, GntR family</fullName>
    </submittedName>
</protein>
<evidence type="ECO:0000313" key="5">
    <source>
        <dbReference type="EMBL" id="SET28615.1"/>
    </source>
</evidence>
<dbReference type="GO" id="GO:0003677">
    <property type="term" value="F:DNA binding"/>
    <property type="evidence" value="ECO:0007669"/>
    <property type="project" value="UniProtKB-KW"/>
</dbReference>
<dbReference type="InterPro" id="IPR008920">
    <property type="entry name" value="TF_FadR/GntR_C"/>
</dbReference>
<dbReference type="EMBL" id="FOIM01000004">
    <property type="protein sequence ID" value="SET28615.1"/>
    <property type="molecule type" value="Genomic_DNA"/>
</dbReference>
<dbReference type="AlphaFoldDB" id="A0A1I0D9G5"/>
<dbReference type="Gene3D" id="1.10.10.10">
    <property type="entry name" value="Winged helix-like DNA-binding domain superfamily/Winged helix DNA-binding domain"/>
    <property type="match status" value="1"/>
</dbReference>
<keyword evidence="2 5" id="KW-0238">DNA-binding</keyword>
<evidence type="ECO:0000256" key="2">
    <source>
        <dbReference type="ARBA" id="ARBA00023125"/>
    </source>
</evidence>
<reference evidence="6" key="1">
    <citation type="submission" date="2016-10" db="EMBL/GenBank/DDBJ databases">
        <authorList>
            <person name="Varghese N."/>
            <person name="Submissions S."/>
        </authorList>
    </citation>
    <scope>NUCLEOTIDE SEQUENCE [LARGE SCALE GENOMIC DNA]</scope>
    <source>
        <strain evidence="6">NLAE-zl-G277</strain>
    </source>
</reference>
<dbReference type="PANTHER" id="PTHR43537">
    <property type="entry name" value="TRANSCRIPTIONAL REGULATOR, GNTR FAMILY"/>
    <property type="match status" value="1"/>
</dbReference>
<keyword evidence="1" id="KW-0805">Transcription regulation</keyword>
<name>A0A1I0D9G5_9FIRM</name>
<dbReference type="SUPFAM" id="SSF46785">
    <property type="entry name" value="Winged helix' DNA-binding domain"/>
    <property type="match status" value="1"/>
</dbReference>
<sequence length="218" mass="24519">MPIPKKTETINRTTAKERVYTILQQWIVDGTLEPGERLNDADLAKYFSVSRTPVREAIQMLNEQKLVEIIPSSGTFVAPINQEDIKHVYQLLGGLQALALKLSIGSVTAEDLEHLNSLNENFLRCAQMGAVPATIEADYQFHRYLCQLSGNPYLVNYSDQLSIHVSRNENRFFKIYTTPEVSYASHKRIIEALRSGDLETAQTEIEANWAVSTMQGGS</sequence>
<feature type="domain" description="HTH gntR-type" evidence="4">
    <location>
        <begin position="13"/>
        <end position="80"/>
    </location>
</feature>
<keyword evidence="6" id="KW-1185">Reference proteome</keyword>